<feature type="compositionally biased region" description="Polar residues" evidence="1">
    <location>
        <begin position="239"/>
        <end position="257"/>
    </location>
</feature>
<evidence type="ECO:0000313" key="2">
    <source>
        <dbReference type="EMBL" id="KAJ7321121.1"/>
    </source>
</evidence>
<evidence type="ECO:0000313" key="3">
    <source>
        <dbReference type="Proteomes" id="UP001218218"/>
    </source>
</evidence>
<gene>
    <name evidence="2" type="ORF">DFH08DRAFT_818925</name>
</gene>
<evidence type="ECO:0000256" key="1">
    <source>
        <dbReference type="SAM" id="MobiDB-lite"/>
    </source>
</evidence>
<reference evidence="2" key="1">
    <citation type="submission" date="2023-03" db="EMBL/GenBank/DDBJ databases">
        <title>Massive genome expansion in bonnet fungi (Mycena s.s.) driven by repeated elements and novel gene families across ecological guilds.</title>
        <authorList>
            <consortium name="Lawrence Berkeley National Laboratory"/>
            <person name="Harder C.B."/>
            <person name="Miyauchi S."/>
            <person name="Viragh M."/>
            <person name="Kuo A."/>
            <person name="Thoen E."/>
            <person name="Andreopoulos B."/>
            <person name="Lu D."/>
            <person name="Skrede I."/>
            <person name="Drula E."/>
            <person name="Henrissat B."/>
            <person name="Morin E."/>
            <person name="Kohler A."/>
            <person name="Barry K."/>
            <person name="LaButti K."/>
            <person name="Morin E."/>
            <person name="Salamov A."/>
            <person name="Lipzen A."/>
            <person name="Mereny Z."/>
            <person name="Hegedus B."/>
            <person name="Baldrian P."/>
            <person name="Stursova M."/>
            <person name="Weitz H."/>
            <person name="Taylor A."/>
            <person name="Grigoriev I.V."/>
            <person name="Nagy L.G."/>
            <person name="Martin F."/>
            <person name="Kauserud H."/>
        </authorList>
    </citation>
    <scope>NUCLEOTIDE SEQUENCE</scope>
    <source>
        <strain evidence="2">CBHHK002</strain>
    </source>
</reference>
<name>A0AAD6ZFX8_9AGAR</name>
<feature type="compositionally biased region" description="Basic and acidic residues" evidence="1">
    <location>
        <begin position="165"/>
        <end position="176"/>
    </location>
</feature>
<keyword evidence="3" id="KW-1185">Reference proteome</keyword>
<sequence>MRIAGTDGKGGQGIQDSPSSTKHPGPSRSASDVARKAFDKSRESGRRSHNENRTQDAHSAVDPYTSASDTSLRSCAAPKVDPEAEHVEERKRGDEISARHASGPIQRAEDTHKAQLCTKGKKDEERKCTRSSPAVHAPLGEETANASATRLRRPWGSQQVSYPPKEGEKRSNDAHKKDVRRCTRPRALYILHATKERRPALQRVSDIPGTFRDVHIHPKKKKKTKKAAQKTKRPPLIHQPQTPSDGSQTPQRATDTSKTPRRTIKAKETRQKHERRLRRAHTLSSVYTSLRELPAGGEREDEEGRTRWW</sequence>
<comment type="caution">
    <text evidence="2">The sequence shown here is derived from an EMBL/GenBank/DDBJ whole genome shotgun (WGS) entry which is preliminary data.</text>
</comment>
<accession>A0AAD6ZFX8</accession>
<organism evidence="2 3">
    <name type="scientific">Mycena albidolilacea</name>
    <dbReference type="NCBI Taxonomy" id="1033008"/>
    <lineage>
        <taxon>Eukaryota</taxon>
        <taxon>Fungi</taxon>
        <taxon>Dikarya</taxon>
        <taxon>Basidiomycota</taxon>
        <taxon>Agaricomycotina</taxon>
        <taxon>Agaricomycetes</taxon>
        <taxon>Agaricomycetidae</taxon>
        <taxon>Agaricales</taxon>
        <taxon>Marasmiineae</taxon>
        <taxon>Mycenaceae</taxon>
        <taxon>Mycena</taxon>
    </lineage>
</organism>
<protein>
    <submittedName>
        <fullName evidence="2">Uncharacterized protein</fullName>
    </submittedName>
</protein>
<feature type="compositionally biased region" description="Basic and acidic residues" evidence="1">
    <location>
        <begin position="80"/>
        <end position="98"/>
    </location>
</feature>
<dbReference type="EMBL" id="JARIHO010000052">
    <property type="protein sequence ID" value="KAJ7321121.1"/>
    <property type="molecule type" value="Genomic_DNA"/>
</dbReference>
<feature type="compositionally biased region" description="Basic and acidic residues" evidence="1">
    <location>
        <begin position="33"/>
        <end position="56"/>
    </location>
</feature>
<proteinExistence type="predicted"/>
<feature type="region of interest" description="Disordered" evidence="1">
    <location>
        <begin position="1"/>
        <end position="309"/>
    </location>
</feature>
<feature type="compositionally biased region" description="Basic residues" evidence="1">
    <location>
        <begin position="217"/>
        <end position="235"/>
    </location>
</feature>
<dbReference type="Proteomes" id="UP001218218">
    <property type="component" value="Unassembled WGS sequence"/>
</dbReference>
<feature type="compositionally biased region" description="Basic residues" evidence="1">
    <location>
        <begin position="272"/>
        <end position="281"/>
    </location>
</feature>
<dbReference type="AlphaFoldDB" id="A0AAD6ZFX8"/>